<evidence type="ECO:0000259" key="1">
    <source>
        <dbReference type="Pfam" id="PF12770"/>
    </source>
</evidence>
<gene>
    <name evidence="2" type="ORF">GCM10022254_41250</name>
</gene>
<dbReference type="InterPro" id="IPR019734">
    <property type="entry name" value="TPR_rpt"/>
</dbReference>
<protein>
    <recommendedName>
        <fullName evidence="1">CHAT domain-containing protein</fullName>
    </recommendedName>
</protein>
<dbReference type="Pfam" id="PF13424">
    <property type="entry name" value="TPR_12"/>
    <property type="match status" value="1"/>
</dbReference>
<comment type="caution">
    <text evidence="2">The sequence shown here is derived from an EMBL/GenBank/DDBJ whole genome shotgun (WGS) entry which is preliminary data.</text>
</comment>
<name>A0ABP8C7J9_9ACTN</name>
<proteinExistence type="predicted"/>
<dbReference type="Proteomes" id="UP001501710">
    <property type="component" value="Unassembled WGS sequence"/>
</dbReference>
<dbReference type="PANTHER" id="PTHR10098">
    <property type="entry name" value="RAPSYN-RELATED"/>
    <property type="match status" value="1"/>
</dbReference>
<dbReference type="InterPro" id="IPR011990">
    <property type="entry name" value="TPR-like_helical_dom_sf"/>
</dbReference>
<feature type="domain" description="CHAT" evidence="1">
    <location>
        <begin position="617"/>
        <end position="902"/>
    </location>
</feature>
<accession>A0ABP8C7J9</accession>
<reference evidence="3" key="1">
    <citation type="journal article" date="2019" name="Int. J. Syst. Evol. Microbiol.">
        <title>The Global Catalogue of Microorganisms (GCM) 10K type strain sequencing project: providing services to taxonomists for standard genome sequencing and annotation.</title>
        <authorList>
            <consortium name="The Broad Institute Genomics Platform"/>
            <consortium name="The Broad Institute Genome Sequencing Center for Infectious Disease"/>
            <person name="Wu L."/>
            <person name="Ma J."/>
        </authorList>
    </citation>
    <scope>NUCLEOTIDE SEQUENCE [LARGE SCALE GENOMIC DNA]</scope>
    <source>
        <strain evidence="3">JCM 17440</strain>
    </source>
</reference>
<evidence type="ECO:0000313" key="2">
    <source>
        <dbReference type="EMBL" id="GAA4235010.1"/>
    </source>
</evidence>
<dbReference type="RefSeq" id="WP_344899024.1">
    <property type="nucleotide sequence ID" value="NZ_BAABAS010000012.1"/>
</dbReference>
<evidence type="ECO:0000313" key="3">
    <source>
        <dbReference type="Proteomes" id="UP001501710"/>
    </source>
</evidence>
<keyword evidence="3" id="KW-1185">Reference proteome</keyword>
<dbReference type="SMART" id="SM00028">
    <property type="entry name" value="TPR"/>
    <property type="match status" value="2"/>
</dbReference>
<dbReference type="Pfam" id="PF12770">
    <property type="entry name" value="CHAT"/>
    <property type="match status" value="1"/>
</dbReference>
<dbReference type="EMBL" id="BAABAS010000012">
    <property type="protein sequence ID" value="GAA4235010.1"/>
    <property type="molecule type" value="Genomic_DNA"/>
</dbReference>
<dbReference type="InterPro" id="IPR024983">
    <property type="entry name" value="CHAT_dom"/>
</dbReference>
<sequence length="906" mass="99312">MSELADRVLAALSIEELAHVLETATEEYTLGSLVAEMEQRARRFEESVRPAEAAQVRFTIARVREQRSVIDRADARRRHLAAGGTARQLVADDAGARMTIEAEIGDLAYRDEVDHALKLVRQAERLPLPDSEFLNAAAARHVLADALRGLGRSREALGVLLYTSAKGIPSQYRNSTPAEHAVARFSNMEGLLQEDVGSYQLGRICYETAAAAAARIGDDRLEFMALTNLAASYWKSGRHQTALRAFRQLLQRAETAGNPSQTGAALNNIALLSDPETGRTCYERVLQTFARYKITGASQSIACFGLGDIAAAEGRFEEAAAACVNGYRLSEDGDAGWRRKATQYLADRLERGDGLTDALLRNPLVFLVMMETLERGDPQFMNSFVLGEARLKAAQGDDEAAAGGLRAVLARPDFRARGAGRGDERRVASDLAEILARSPALADRQEAFDLLWRLRGELLSAPDPADRGATVQSFRRVHEQLVLLLADNVSGLRLPDARPALHLAFDLHEEAKTLPAIGKKAGPATEPATFRQLREHLRGRTELAFVSYLCARERMVVFTYVPAKHELSVHLTPLGAKVIADVESRLRRTFNGDPDRFPPLAPLHPRRPERRTLAFFDELSEPLLSFLGDVSGQDLLCIAPDEPLLSLPLPALRLPDGEHLAVRHAVVNVLSATMLLKSQPLAEPRMAASRVLCAGVAAREDPDPTSMERDARLFNPAAGWDVTEFAGTDVTRDRVLAALPAAQIAHLTCHGHLDSRQHLDSGLLLAHAGARPSRNPSALPVDVRREHLLMPTDIAAASVRLNLVTLRACSAGTQDRKSDEGVTGLAQSLLFSGVSAVVAPLWDVAEESSRHMLAALYRELPATPSEPLWQAIWKVQRRMIQNPDRPWHAHPYHWAAFALFGNWSPL</sequence>
<dbReference type="SUPFAM" id="SSF48452">
    <property type="entry name" value="TPR-like"/>
    <property type="match status" value="1"/>
</dbReference>
<organism evidence="2 3">
    <name type="scientific">Actinomadura meridiana</name>
    <dbReference type="NCBI Taxonomy" id="559626"/>
    <lineage>
        <taxon>Bacteria</taxon>
        <taxon>Bacillati</taxon>
        <taxon>Actinomycetota</taxon>
        <taxon>Actinomycetes</taxon>
        <taxon>Streptosporangiales</taxon>
        <taxon>Thermomonosporaceae</taxon>
        <taxon>Actinomadura</taxon>
    </lineage>
</organism>
<dbReference type="Gene3D" id="1.25.40.10">
    <property type="entry name" value="Tetratricopeptide repeat domain"/>
    <property type="match status" value="1"/>
</dbReference>